<evidence type="ECO:0000256" key="1">
    <source>
        <dbReference type="ARBA" id="ARBA00023015"/>
    </source>
</evidence>
<evidence type="ECO:0000256" key="3">
    <source>
        <dbReference type="ARBA" id="ARBA00023163"/>
    </source>
</evidence>
<reference evidence="5" key="1">
    <citation type="submission" date="2006-06" db="EMBL/GenBank/DDBJ databases">
        <title>Complete sequence of chromosome of Mycobacterium sp. MCS.</title>
        <authorList>
            <consortium name="US DOE Joint Genome Institute"/>
            <person name="Copeland A."/>
            <person name="Lucas S."/>
            <person name="Lapidus A."/>
            <person name="Barry K."/>
            <person name="Detter J.C."/>
            <person name="Glavina del Rio T."/>
            <person name="Hammon N."/>
            <person name="Israni S."/>
            <person name="Dalin E."/>
            <person name="Tice H."/>
            <person name="Pitluck S."/>
            <person name="Martinez M."/>
            <person name="Schmutz J."/>
            <person name="Larimer F."/>
            <person name="Land M."/>
            <person name="Hauser L."/>
            <person name="Kyrpides N."/>
            <person name="Kim E."/>
            <person name="Miller C.D."/>
            <person name="Hughes J.E."/>
            <person name="Anderson A.J."/>
            <person name="Sims R.C."/>
            <person name="Richardson P."/>
        </authorList>
    </citation>
    <scope>NUCLEOTIDE SEQUENCE [LARGE SCALE GENOMIC DNA]</scope>
    <source>
        <strain evidence="5">MCS</strain>
    </source>
</reference>
<accession>A0A5Q5BJM0</accession>
<dbReference type="InterPro" id="IPR002577">
    <property type="entry name" value="HTH_HxlR"/>
</dbReference>
<protein>
    <submittedName>
        <fullName evidence="5">Transcriptional regulator, HxlR family</fullName>
    </submittedName>
</protein>
<dbReference type="KEGG" id="mmc:Mmcs_2318"/>
<proteinExistence type="predicted"/>
<sequence length="158" mass="17839">MAVLQGPLADRDAWSAVGQCPIEKTMALLGTKTTMLLMREAFYGTTRFEDFWRRVGVTKAAAAARLSELVDAGLLERRPYQEPGQRRRDEYVLTDTGRDFMPVVWAMFEWGRRHIDDSRLRLTHLGCGEEATVEIRCAAGHEVPAAELGMRLVKRSEA</sequence>
<dbReference type="Pfam" id="PF01638">
    <property type="entry name" value="HxlR"/>
    <property type="match status" value="1"/>
</dbReference>
<keyword evidence="3" id="KW-0804">Transcription</keyword>
<keyword evidence="2" id="KW-0238">DNA-binding</keyword>
<dbReference type="InterPro" id="IPR036390">
    <property type="entry name" value="WH_DNA-bd_sf"/>
</dbReference>
<feature type="domain" description="HTH hxlR-type" evidence="4">
    <location>
        <begin position="20"/>
        <end position="119"/>
    </location>
</feature>
<dbReference type="AlphaFoldDB" id="A0A5Q5BJM0"/>
<dbReference type="Gene3D" id="1.10.10.10">
    <property type="entry name" value="Winged helix-like DNA-binding domain superfamily/Winged helix DNA-binding domain"/>
    <property type="match status" value="1"/>
</dbReference>
<gene>
    <name evidence="5" type="ordered locus">Mmcs_2318</name>
</gene>
<name>A0A5Q5BJM0_MYCSS</name>
<dbReference type="SUPFAM" id="SSF46785">
    <property type="entry name" value="Winged helix' DNA-binding domain"/>
    <property type="match status" value="1"/>
</dbReference>
<evidence type="ECO:0000256" key="2">
    <source>
        <dbReference type="ARBA" id="ARBA00023125"/>
    </source>
</evidence>
<keyword evidence="1" id="KW-0805">Transcription regulation</keyword>
<evidence type="ECO:0000313" key="5">
    <source>
        <dbReference type="EMBL" id="ABG08426.1"/>
    </source>
</evidence>
<organism evidence="5">
    <name type="scientific">Mycobacterium sp. (strain MCS)</name>
    <dbReference type="NCBI Taxonomy" id="164756"/>
    <lineage>
        <taxon>Bacteria</taxon>
        <taxon>Bacillati</taxon>
        <taxon>Actinomycetota</taxon>
        <taxon>Actinomycetes</taxon>
        <taxon>Mycobacteriales</taxon>
        <taxon>Mycobacteriaceae</taxon>
        <taxon>Mycobacterium</taxon>
    </lineage>
</organism>
<dbReference type="PANTHER" id="PTHR33204">
    <property type="entry name" value="TRANSCRIPTIONAL REGULATOR, MARR FAMILY"/>
    <property type="match status" value="1"/>
</dbReference>
<dbReference type="PANTHER" id="PTHR33204:SF18">
    <property type="entry name" value="TRANSCRIPTIONAL REGULATORY PROTEIN"/>
    <property type="match status" value="1"/>
</dbReference>
<dbReference type="InterPro" id="IPR036388">
    <property type="entry name" value="WH-like_DNA-bd_sf"/>
</dbReference>
<evidence type="ECO:0000259" key="4">
    <source>
        <dbReference type="PROSITE" id="PS51118"/>
    </source>
</evidence>
<dbReference type="GO" id="GO:0003677">
    <property type="term" value="F:DNA binding"/>
    <property type="evidence" value="ECO:0007669"/>
    <property type="project" value="UniProtKB-KW"/>
</dbReference>
<dbReference type="EMBL" id="CP000384">
    <property type="protein sequence ID" value="ABG08426.1"/>
    <property type="molecule type" value="Genomic_DNA"/>
</dbReference>
<dbReference type="PROSITE" id="PS51118">
    <property type="entry name" value="HTH_HXLR"/>
    <property type="match status" value="1"/>
</dbReference>